<keyword evidence="1" id="KW-0812">Transmembrane</keyword>
<evidence type="ECO:0000313" key="4">
    <source>
        <dbReference type="Proteomes" id="UP001218188"/>
    </source>
</evidence>
<feature type="domain" description="DUF6533" evidence="2">
    <location>
        <begin position="23"/>
        <end position="67"/>
    </location>
</feature>
<keyword evidence="1" id="KW-0472">Membrane</keyword>
<dbReference type="Pfam" id="PF20151">
    <property type="entry name" value="DUF6533"/>
    <property type="match status" value="1"/>
</dbReference>
<dbReference type="EMBL" id="JARJCM010000003">
    <property type="protein sequence ID" value="KAJ7046056.1"/>
    <property type="molecule type" value="Genomic_DNA"/>
</dbReference>
<proteinExistence type="predicted"/>
<dbReference type="Proteomes" id="UP001218188">
    <property type="component" value="Unassembled WGS sequence"/>
</dbReference>
<evidence type="ECO:0000313" key="3">
    <source>
        <dbReference type="EMBL" id="KAJ7046056.1"/>
    </source>
</evidence>
<feature type="transmembrane region" description="Helical" evidence="1">
    <location>
        <begin position="122"/>
        <end position="141"/>
    </location>
</feature>
<comment type="caution">
    <text evidence="3">The sequence shown here is derived from an EMBL/GenBank/DDBJ whole genome shotgun (WGS) entry which is preliminary data.</text>
</comment>
<feature type="transmembrane region" description="Helical" evidence="1">
    <location>
        <begin position="212"/>
        <end position="232"/>
    </location>
</feature>
<feature type="transmembrane region" description="Helical" evidence="1">
    <location>
        <begin position="169"/>
        <end position="191"/>
    </location>
</feature>
<protein>
    <recommendedName>
        <fullName evidence="2">DUF6533 domain-containing protein</fullName>
    </recommendedName>
</protein>
<keyword evidence="1" id="KW-1133">Transmembrane helix</keyword>
<name>A0AAD6XFF5_9AGAR</name>
<accession>A0AAD6XFF5</accession>
<dbReference type="AlphaFoldDB" id="A0AAD6XFF5"/>
<sequence length="318" mass="35484">MLVPRTAMDGDSSGAQTIRFQNYCHLLGISFLIWDHLITLDEEWHFLWCRTKSTSTYWFFALRYGALAANIPVLVFSFITLPYKVGSHYTLAHQVFMLVTQLVVSAIMILRVYALYTRNKRVLGWLLGIATCFTAITVWSLQQGQEGFPITVFSGCHLGIIQSASYHLAISWACLFAFDSIIFGLTIYNAYQTRRHMGHVNMPIHRLIVRDGAMYFGAMALANLTNIITFLVRVSSPLSSRVDLFTQIQVGGIGIPGSLATFATCMSVTCMTRLMLNLHQRAEYGVLSVVNMDNFQGELDAVASADQSLADTSPILPL</sequence>
<evidence type="ECO:0000256" key="1">
    <source>
        <dbReference type="SAM" id="Phobius"/>
    </source>
</evidence>
<gene>
    <name evidence="3" type="ORF">C8F04DRAFT_1387727</name>
</gene>
<reference evidence="3" key="1">
    <citation type="submission" date="2023-03" db="EMBL/GenBank/DDBJ databases">
        <title>Massive genome expansion in bonnet fungi (Mycena s.s.) driven by repeated elements and novel gene families across ecological guilds.</title>
        <authorList>
            <consortium name="Lawrence Berkeley National Laboratory"/>
            <person name="Harder C.B."/>
            <person name="Miyauchi S."/>
            <person name="Viragh M."/>
            <person name="Kuo A."/>
            <person name="Thoen E."/>
            <person name="Andreopoulos B."/>
            <person name="Lu D."/>
            <person name="Skrede I."/>
            <person name="Drula E."/>
            <person name="Henrissat B."/>
            <person name="Morin E."/>
            <person name="Kohler A."/>
            <person name="Barry K."/>
            <person name="LaButti K."/>
            <person name="Morin E."/>
            <person name="Salamov A."/>
            <person name="Lipzen A."/>
            <person name="Mereny Z."/>
            <person name="Hegedus B."/>
            <person name="Baldrian P."/>
            <person name="Stursova M."/>
            <person name="Weitz H."/>
            <person name="Taylor A."/>
            <person name="Grigoriev I.V."/>
            <person name="Nagy L.G."/>
            <person name="Martin F."/>
            <person name="Kauserud H."/>
        </authorList>
    </citation>
    <scope>NUCLEOTIDE SEQUENCE</scope>
    <source>
        <strain evidence="3">CBHHK200</strain>
    </source>
</reference>
<feature type="transmembrane region" description="Helical" evidence="1">
    <location>
        <begin position="252"/>
        <end position="271"/>
    </location>
</feature>
<evidence type="ECO:0000259" key="2">
    <source>
        <dbReference type="Pfam" id="PF20151"/>
    </source>
</evidence>
<organism evidence="3 4">
    <name type="scientific">Mycena alexandri</name>
    <dbReference type="NCBI Taxonomy" id="1745969"/>
    <lineage>
        <taxon>Eukaryota</taxon>
        <taxon>Fungi</taxon>
        <taxon>Dikarya</taxon>
        <taxon>Basidiomycota</taxon>
        <taxon>Agaricomycotina</taxon>
        <taxon>Agaricomycetes</taxon>
        <taxon>Agaricomycetidae</taxon>
        <taxon>Agaricales</taxon>
        <taxon>Marasmiineae</taxon>
        <taxon>Mycenaceae</taxon>
        <taxon>Mycena</taxon>
    </lineage>
</organism>
<feature type="transmembrane region" description="Helical" evidence="1">
    <location>
        <begin position="57"/>
        <end position="79"/>
    </location>
</feature>
<feature type="transmembrane region" description="Helical" evidence="1">
    <location>
        <begin position="91"/>
        <end position="110"/>
    </location>
</feature>
<dbReference type="InterPro" id="IPR045340">
    <property type="entry name" value="DUF6533"/>
</dbReference>
<keyword evidence="4" id="KW-1185">Reference proteome</keyword>